<protein>
    <submittedName>
        <fullName evidence="8">DUF2156 domain-containing protein</fullName>
    </submittedName>
</protein>
<evidence type="ECO:0000313" key="9">
    <source>
        <dbReference type="Proteomes" id="UP001165584"/>
    </source>
</evidence>
<dbReference type="InterPro" id="IPR051211">
    <property type="entry name" value="PG_lysyltransferase"/>
</dbReference>
<dbReference type="RefSeq" id="WP_259507658.1">
    <property type="nucleotide sequence ID" value="NZ_JANLCM010000001.1"/>
</dbReference>
<evidence type="ECO:0000256" key="5">
    <source>
        <dbReference type="ARBA" id="ARBA00023136"/>
    </source>
</evidence>
<dbReference type="Gene3D" id="1.20.1540.10">
    <property type="entry name" value="Rhomboid-like"/>
    <property type="match status" value="1"/>
</dbReference>
<dbReference type="SUPFAM" id="SSF144091">
    <property type="entry name" value="Rhomboid-like"/>
    <property type="match status" value="1"/>
</dbReference>
<feature type="transmembrane region" description="Helical" evidence="6">
    <location>
        <begin position="412"/>
        <end position="434"/>
    </location>
</feature>
<sequence length="845" mass="91573">MTQSDTVTRGDTTTRGPDARRRLLQKAARHARSIPVTWVVLALVLAASFVRMSMHPGRARGGMDAFVSTGFDTVFVDHDWVSTITSVFFVWNPLLLVFVVVAIVVGLGWAERRMGHWRTVLAFVVVTVLGIVLGLVTEALGVGLDLYSAEITRTHRTVDPIIAVVGVVMAASAFAGPLLKRRVRIVGFAVILVFVLYSGQPSDGYRLFAAVVGLLLGMALARKPLVVRRPRATRRETRTLLAALVAVTALGPLVTIVAPTGGGALNPLGLLFRDPLRDYAAIAAHCQTGDYTRHCVNALALSRLDGPGAVLLTLLPLLALLVSAWGIQRGRRVALWLAVWINLALALLAAVYFGFLPLLSSSEYTAFQTAAAENFRAFETVSALVPVVIALGLVASLRLFPPEVGAGSTLRFFALVGALFVGVSVVYLVIVHAAHDQFSPPAAFGDLLLDLPERFVPVGFLSFEPKDIFPVGPVAVVASQWVGPVFWAATIVAAFLGMRHVHPRGAVTDEVRVRELLRTGSGGTLSWMATWTGNHYWFAPDGNAVAYRVVNNVAITTGDPLGPAGTHPSTAFAFATYCTDRGWTPAFYSVTDAVRDALTEAGWSSLRVAEETIVHPAEWSLEGKKMQDIRTSINRAAKEGVRAEWRNYAELGPFVTTQIREISELWVAEKGLPEMGFTLGGVDELMAPEVRLMVALDDDDRVQGVTSWLPSYAEGRVVGWTLDFMRRRPDGLNGVMEFLIAQTILRARDDGVPFVSLSGAPLAVAGDGRDQQSTGILKFLSRTLEPVYGFQSLLRFKMKFQPSVQQLHLCFRDPLTLPAIGLALGRAYLPTLSARQAVRALSGRE</sequence>
<evidence type="ECO:0000256" key="1">
    <source>
        <dbReference type="ARBA" id="ARBA00004651"/>
    </source>
</evidence>
<name>A0ABT2GQZ5_9MICO</name>
<feature type="transmembrane region" description="Helical" evidence="6">
    <location>
        <begin position="157"/>
        <end position="176"/>
    </location>
</feature>
<feature type="transmembrane region" description="Helical" evidence="6">
    <location>
        <begin position="30"/>
        <end position="50"/>
    </location>
</feature>
<feature type="transmembrane region" description="Helical" evidence="6">
    <location>
        <begin position="375"/>
        <end position="400"/>
    </location>
</feature>
<keyword evidence="5 6" id="KW-0472">Membrane</keyword>
<dbReference type="PANTHER" id="PTHR34697:SF2">
    <property type="entry name" value="PHOSPHATIDYLGLYCEROL LYSYLTRANSFERASE"/>
    <property type="match status" value="1"/>
</dbReference>
<dbReference type="PANTHER" id="PTHR34697">
    <property type="entry name" value="PHOSPHATIDYLGLYCEROL LYSYLTRANSFERASE"/>
    <property type="match status" value="1"/>
</dbReference>
<dbReference type="InterPro" id="IPR016181">
    <property type="entry name" value="Acyl_CoA_acyltransferase"/>
</dbReference>
<evidence type="ECO:0000313" key="8">
    <source>
        <dbReference type="EMBL" id="MCS5718645.1"/>
    </source>
</evidence>
<feature type="transmembrane region" description="Helical" evidence="6">
    <location>
        <begin position="334"/>
        <end position="355"/>
    </location>
</feature>
<evidence type="ECO:0000259" key="7">
    <source>
        <dbReference type="Pfam" id="PF09924"/>
    </source>
</evidence>
<evidence type="ECO:0000256" key="2">
    <source>
        <dbReference type="ARBA" id="ARBA00022475"/>
    </source>
</evidence>
<comment type="subcellular location">
    <subcellularLocation>
        <location evidence="1">Cell membrane</location>
        <topology evidence="1">Multi-pass membrane protein</topology>
    </subcellularLocation>
</comment>
<feature type="transmembrane region" description="Helical" evidence="6">
    <location>
        <begin position="183"/>
        <end position="199"/>
    </location>
</feature>
<evidence type="ECO:0000256" key="4">
    <source>
        <dbReference type="ARBA" id="ARBA00022989"/>
    </source>
</evidence>
<dbReference type="Pfam" id="PF09924">
    <property type="entry name" value="LPG_synthase_C"/>
    <property type="match status" value="1"/>
</dbReference>
<dbReference type="Proteomes" id="UP001165584">
    <property type="component" value="Unassembled WGS sequence"/>
</dbReference>
<feature type="transmembrane region" description="Helical" evidence="6">
    <location>
        <begin position="117"/>
        <end position="137"/>
    </location>
</feature>
<keyword evidence="4 6" id="KW-1133">Transmembrane helix</keyword>
<proteinExistence type="predicted"/>
<reference evidence="8" key="1">
    <citation type="submission" date="2022-08" db="EMBL/GenBank/DDBJ databases">
        <authorList>
            <person name="Deng Y."/>
            <person name="Han X.-F."/>
            <person name="Zhang Y.-Q."/>
        </authorList>
    </citation>
    <scope>NUCLEOTIDE SEQUENCE</scope>
    <source>
        <strain evidence="8">CPCC 205763</strain>
    </source>
</reference>
<dbReference type="SUPFAM" id="SSF55729">
    <property type="entry name" value="Acyl-CoA N-acyltransferases (Nat)"/>
    <property type="match status" value="1"/>
</dbReference>
<keyword evidence="9" id="KW-1185">Reference proteome</keyword>
<feature type="transmembrane region" description="Helical" evidence="6">
    <location>
        <begin position="241"/>
        <end position="265"/>
    </location>
</feature>
<comment type="caution">
    <text evidence="8">The sequence shown here is derived from an EMBL/GenBank/DDBJ whole genome shotgun (WGS) entry which is preliminary data.</text>
</comment>
<feature type="domain" description="Phosphatidylglycerol lysyltransferase C-terminal" evidence="7">
    <location>
        <begin position="515"/>
        <end position="810"/>
    </location>
</feature>
<feature type="transmembrane region" description="Helical" evidence="6">
    <location>
        <begin position="309"/>
        <end position="327"/>
    </location>
</feature>
<gene>
    <name evidence="8" type="ORF">N1027_10915</name>
</gene>
<evidence type="ECO:0000256" key="3">
    <source>
        <dbReference type="ARBA" id="ARBA00022692"/>
    </source>
</evidence>
<dbReference type="InterPro" id="IPR035952">
    <property type="entry name" value="Rhomboid-like_sf"/>
</dbReference>
<dbReference type="EMBL" id="JANLCM010000001">
    <property type="protein sequence ID" value="MCS5718645.1"/>
    <property type="molecule type" value="Genomic_DNA"/>
</dbReference>
<keyword evidence="2" id="KW-1003">Cell membrane</keyword>
<feature type="transmembrane region" description="Helical" evidence="6">
    <location>
        <begin position="474"/>
        <end position="496"/>
    </location>
</feature>
<evidence type="ECO:0000256" key="6">
    <source>
        <dbReference type="SAM" id="Phobius"/>
    </source>
</evidence>
<keyword evidence="3 6" id="KW-0812">Transmembrane</keyword>
<accession>A0ABT2GQZ5</accession>
<organism evidence="8 9">
    <name type="scientific">Herbiconiux aconitum</name>
    <dbReference type="NCBI Taxonomy" id="2970913"/>
    <lineage>
        <taxon>Bacteria</taxon>
        <taxon>Bacillati</taxon>
        <taxon>Actinomycetota</taxon>
        <taxon>Actinomycetes</taxon>
        <taxon>Micrococcales</taxon>
        <taxon>Microbacteriaceae</taxon>
        <taxon>Herbiconiux</taxon>
    </lineage>
</organism>
<feature type="transmembrane region" description="Helical" evidence="6">
    <location>
        <begin position="88"/>
        <end position="110"/>
    </location>
</feature>
<feature type="transmembrane region" description="Helical" evidence="6">
    <location>
        <begin position="205"/>
        <end position="221"/>
    </location>
</feature>
<dbReference type="InterPro" id="IPR024320">
    <property type="entry name" value="LPG_synthase_C"/>
</dbReference>